<organism evidence="1 2">
    <name type="scientific">Pseudazoarcus pumilus</name>
    <dbReference type="NCBI Taxonomy" id="2067960"/>
    <lineage>
        <taxon>Bacteria</taxon>
        <taxon>Pseudomonadati</taxon>
        <taxon>Pseudomonadota</taxon>
        <taxon>Betaproteobacteria</taxon>
        <taxon>Rhodocyclales</taxon>
        <taxon>Zoogloeaceae</taxon>
        <taxon>Pseudazoarcus</taxon>
    </lineage>
</organism>
<proteinExistence type="predicted"/>
<dbReference type="RefSeq" id="WP_102245981.1">
    <property type="nucleotide sequence ID" value="NZ_CP025682.1"/>
</dbReference>
<dbReference type="InterPro" id="IPR010235">
    <property type="entry name" value="HepT"/>
</dbReference>
<dbReference type="Proteomes" id="UP000242205">
    <property type="component" value="Chromosome"/>
</dbReference>
<keyword evidence="2" id="KW-1185">Reference proteome</keyword>
<gene>
    <name evidence="1" type="ORF">C0099_02470</name>
</gene>
<dbReference type="OrthoDB" id="13547at2"/>
<dbReference type="SUPFAM" id="SSF81593">
    <property type="entry name" value="Nucleotidyltransferase substrate binding subunit/domain"/>
    <property type="match status" value="1"/>
</dbReference>
<dbReference type="AlphaFoldDB" id="A0A2I6S3V5"/>
<sequence>MNTRDIEQVRELNPQKADRAIALIKASLSDFRPFDPSVEYSPKELEPYDALADRFVRAVECALRYFRSHELAEFAEQSDTTRNLLNRMEKLGLISNATLWLEMRNVRNRITHDYLPEQQAAMFGEIQRRFGPELLRLTPTLTPSPD</sequence>
<name>A0A2I6S3V5_9RHOO</name>
<evidence type="ECO:0000313" key="1">
    <source>
        <dbReference type="EMBL" id="AUN93907.1"/>
    </source>
</evidence>
<dbReference type="Pfam" id="PF08780">
    <property type="entry name" value="NTase_sub_bind"/>
    <property type="match status" value="1"/>
</dbReference>
<dbReference type="EMBL" id="CP025682">
    <property type="protein sequence ID" value="AUN93907.1"/>
    <property type="molecule type" value="Genomic_DNA"/>
</dbReference>
<reference evidence="1 2" key="1">
    <citation type="submission" date="2018-01" db="EMBL/GenBank/DDBJ databases">
        <authorList>
            <person name="Fu G.-Y."/>
        </authorList>
    </citation>
    <scope>NUCLEOTIDE SEQUENCE [LARGE SCALE GENOMIC DNA]</scope>
    <source>
        <strain evidence="1 2">SY39</strain>
    </source>
</reference>
<evidence type="ECO:0008006" key="3">
    <source>
        <dbReference type="Google" id="ProtNLM"/>
    </source>
</evidence>
<accession>A0A2I6S3V5</accession>
<evidence type="ECO:0000313" key="2">
    <source>
        <dbReference type="Proteomes" id="UP000242205"/>
    </source>
</evidence>
<dbReference type="Gene3D" id="1.20.120.330">
    <property type="entry name" value="Nucleotidyltransferases domain 2"/>
    <property type="match status" value="1"/>
</dbReference>
<protein>
    <recommendedName>
        <fullName evidence="3">DUF86 domain-containing protein</fullName>
    </recommendedName>
</protein>
<dbReference type="KEGG" id="atw:C0099_02470"/>